<evidence type="ECO:0000313" key="14">
    <source>
        <dbReference type="EMBL" id="PSR93868.1"/>
    </source>
</evidence>
<dbReference type="Pfam" id="PF00176">
    <property type="entry name" value="SNF2-rel_dom"/>
    <property type="match status" value="1"/>
</dbReference>
<sequence>MQSSVYRPGTLTSGLYQPLKGQYVPVFGPPDDPPIGSSFGGHLSNVIGKTNGIDWTNGLDAFGNPLDDRLRSYYEDLHDDPRKTQEEIRDLLANIRPDEEIPKEDRMGTPDALRYPLYDHQKLALKWMMDSEEGKNKGGILADDMGLGKTISTVALLVSRQSTDRIKTNLIVGPVALLKQWELELKKKLKSGHQLSILLLHGKNATYEELRRFDVVLTSYGKLGHEEKRYQKWLEHHPGADPSVDIGLAKSCPLVHPKSKFYRIILDEAQCIKNVNTFQAKGAAHLQSTYRWCLTGTPMMNGIHELYSLIQFLKIAPYHNQKEFSKRFGSLSAKSARSRAAGDYTRTRAMDALRVLLKAIMLRRMKTSKLDGKPLLDLPPKTEEVVHVVLDQDEMDFYKTLEARTKITFNKYLRAGTVGKNYSNVLVLLLRLRQACCHPHLNLDVEYVGSSEVSLDDMRNLAKTLAPDVVNRLKAANEEGFNCPICLDAVIDPTIVLPCGHNSCGECFSTLIAGAAENNLRAGEEGNSIKCPECRGPINPKQVINLTAFKVVHMPEITNSDDSNEAGAVASEASEDDSDSSDPDSDSEKDDNESGDDVDRNGNLKDFIVKDDEEEEPAEEGDSDNDDNLDPFVPRRFASSSKDKKSKSKSKKDSGKGKEKEKKEDVKPHMLKTLRLEAKKNKTQYKRYMKYLKKNWMTSAKVTKCCDILQGIQESGDKTIVFSQFTFLLDLLEIPIKYDLGIKYCRYDGGMTRQQRDAATLDFQDPNSRTQVMLVSLKAGNAGLNLTAANHVIIMDPFWNFFVESQAVDRAHRIGQQKPVQVHRLLTQETVEDRIIEIQEQKRKFVDAALDEGESKNLGRLSLQDLQFLFNG</sequence>
<evidence type="ECO:0000313" key="15">
    <source>
        <dbReference type="Proteomes" id="UP000241462"/>
    </source>
</evidence>
<dbReference type="GO" id="GO:0008094">
    <property type="term" value="F:ATP-dependent activity, acting on DNA"/>
    <property type="evidence" value="ECO:0007669"/>
    <property type="project" value="TreeGrafter"/>
</dbReference>
<keyword evidence="6" id="KW-0347">Helicase</keyword>
<dbReference type="SUPFAM" id="SSF57850">
    <property type="entry name" value="RING/U-box"/>
    <property type="match status" value="1"/>
</dbReference>
<evidence type="ECO:0000256" key="5">
    <source>
        <dbReference type="ARBA" id="ARBA00022801"/>
    </source>
</evidence>
<keyword evidence="7" id="KW-0862">Zinc</keyword>
<dbReference type="CDD" id="cd18793">
    <property type="entry name" value="SF2_C_SNF"/>
    <property type="match status" value="1"/>
</dbReference>
<dbReference type="SMART" id="SM00490">
    <property type="entry name" value="HELICc"/>
    <property type="match status" value="1"/>
</dbReference>
<dbReference type="PANTHER" id="PTHR45626">
    <property type="entry name" value="TRANSCRIPTION TERMINATION FACTOR 2-RELATED"/>
    <property type="match status" value="1"/>
</dbReference>
<dbReference type="GO" id="GO:0005524">
    <property type="term" value="F:ATP binding"/>
    <property type="evidence" value="ECO:0007669"/>
    <property type="project" value="UniProtKB-KW"/>
</dbReference>
<feature type="compositionally biased region" description="Basic and acidic residues" evidence="10">
    <location>
        <begin position="597"/>
        <end position="610"/>
    </location>
</feature>
<evidence type="ECO:0000259" key="13">
    <source>
        <dbReference type="PROSITE" id="PS51194"/>
    </source>
</evidence>
<dbReference type="GO" id="GO:0000724">
    <property type="term" value="P:double-strand break repair via homologous recombination"/>
    <property type="evidence" value="ECO:0007669"/>
    <property type="project" value="TreeGrafter"/>
</dbReference>
<dbReference type="GO" id="GO:0005634">
    <property type="term" value="C:nucleus"/>
    <property type="evidence" value="ECO:0007669"/>
    <property type="project" value="TreeGrafter"/>
</dbReference>
<evidence type="ECO:0000256" key="7">
    <source>
        <dbReference type="ARBA" id="ARBA00022833"/>
    </source>
</evidence>
<evidence type="ECO:0000256" key="6">
    <source>
        <dbReference type="ARBA" id="ARBA00022806"/>
    </source>
</evidence>
<dbReference type="PROSITE" id="PS50089">
    <property type="entry name" value="ZF_RING_2"/>
    <property type="match status" value="1"/>
</dbReference>
<dbReference type="Pfam" id="PF00097">
    <property type="entry name" value="zf-C3HC4"/>
    <property type="match status" value="1"/>
</dbReference>
<dbReference type="CDD" id="cd18008">
    <property type="entry name" value="DEXDc_SHPRH-like"/>
    <property type="match status" value="1"/>
</dbReference>
<protein>
    <submittedName>
        <fullName evidence="14">P-loop containing nucleoside triphosphate hydrolase protein</fullName>
    </submittedName>
</protein>
<dbReference type="GO" id="GO:0016787">
    <property type="term" value="F:hydrolase activity"/>
    <property type="evidence" value="ECO:0007669"/>
    <property type="project" value="UniProtKB-KW"/>
</dbReference>
<dbReference type="GO" id="GO:0005737">
    <property type="term" value="C:cytoplasm"/>
    <property type="evidence" value="ECO:0007669"/>
    <property type="project" value="TreeGrafter"/>
</dbReference>
<feature type="compositionally biased region" description="Basic and acidic residues" evidence="10">
    <location>
        <begin position="651"/>
        <end position="667"/>
    </location>
</feature>
<reference evidence="14 15" key="1">
    <citation type="journal article" date="2018" name="Mycol. Prog.">
        <title>Coniella lustricola, a new species from submerged detritus.</title>
        <authorList>
            <person name="Raudabaugh D.B."/>
            <person name="Iturriaga T."/>
            <person name="Carver A."/>
            <person name="Mondo S."/>
            <person name="Pangilinan J."/>
            <person name="Lipzen A."/>
            <person name="He G."/>
            <person name="Amirebrahimi M."/>
            <person name="Grigoriev I.V."/>
            <person name="Miller A.N."/>
        </authorList>
    </citation>
    <scope>NUCLEOTIDE SEQUENCE [LARGE SCALE GENOMIC DNA]</scope>
    <source>
        <strain evidence="14 15">B22-T-1</strain>
    </source>
</reference>
<evidence type="ECO:0000256" key="2">
    <source>
        <dbReference type="ARBA" id="ARBA00022723"/>
    </source>
</evidence>
<feature type="domain" description="Helicase C-terminal" evidence="13">
    <location>
        <begin position="707"/>
        <end position="862"/>
    </location>
</feature>
<dbReference type="InterPro" id="IPR001841">
    <property type="entry name" value="Znf_RING"/>
</dbReference>
<dbReference type="SMART" id="SM00487">
    <property type="entry name" value="DEXDc"/>
    <property type="match status" value="1"/>
</dbReference>
<dbReference type="PROSITE" id="PS51194">
    <property type="entry name" value="HELICASE_CTER"/>
    <property type="match status" value="1"/>
</dbReference>
<dbReference type="SUPFAM" id="SSF52540">
    <property type="entry name" value="P-loop containing nucleoside triphosphate hydrolases"/>
    <property type="match status" value="2"/>
</dbReference>
<evidence type="ECO:0000256" key="1">
    <source>
        <dbReference type="ARBA" id="ARBA00007025"/>
    </source>
</evidence>
<keyword evidence="4 9" id="KW-0863">Zinc-finger</keyword>
<dbReference type="Gene3D" id="3.40.50.300">
    <property type="entry name" value="P-loop containing nucleotide triphosphate hydrolases"/>
    <property type="match status" value="1"/>
</dbReference>
<feature type="compositionally biased region" description="Acidic residues" evidence="10">
    <location>
        <begin position="573"/>
        <end position="596"/>
    </location>
</feature>
<name>A0A2T3AE09_9PEZI</name>
<dbReference type="GO" id="GO:0008270">
    <property type="term" value="F:zinc ion binding"/>
    <property type="evidence" value="ECO:0007669"/>
    <property type="project" value="UniProtKB-KW"/>
</dbReference>
<feature type="domain" description="Helicase ATP-binding" evidence="12">
    <location>
        <begin position="130"/>
        <end position="316"/>
    </location>
</feature>
<feature type="region of interest" description="Disordered" evidence="10">
    <location>
        <begin position="557"/>
        <end position="667"/>
    </location>
</feature>
<gene>
    <name evidence="14" type="ORF">BD289DRAFT_364277</name>
</gene>
<dbReference type="SMART" id="SM00184">
    <property type="entry name" value="RING"/>
    <property type="match status" value="1"/>
</dbReference>
<dbReference type="InterPro" id="IPR027417">
    <property type="entry name" value="P-loop_NTPase"/>
</dbReference>
<feature type="domain" description="RING-type" evidence="11">
    <location>
        <begin position="483"/>
        <end position="535"/>
    </location>
</feature>
<evidence type="ECO:0000259" key="11">
    <source>
        <dbReference type="PROSITE" id="PS50089"/>
    </source>
</evidence>
<dbReference type="Gene3D" id="3.40.50.10810">
    <property type="entry name" value="Tandem AAA-ATPase domain"/>
    <property type="match status" value="1"/>
</dbReference>
<dbReference type="InterPro" id="IPR050628">
    <property type="entry name" value="SNF2_RAD54_helicase_TF"/>
</dbReference>
<evidence type="ECO:0000256" key="4">
    <source>
        <dbReference type="ARBA" id="ARBA00022771"/>
    </source>
</evidence>
<proteinExistence type="inferred from homology"/>
<evidence type="ECO:0000256" key="10">
    <source>
        <dbReference type="SAM" id="MobiDB-lite"/>
    </source>
</evidence>
<evidence type="ECO:0000256" key="8">
    <source>
        <dbReference type="ARBA" id="ARBA00022840"/>
    </source>
</evidence>
<dbReference type="OrthoDB" id="423559at2759"/>
<keyword evidence="8" id="KW-0067">ATP-binding</keyword>
<evidence type="ECO:0000256" key="3">
    <source>
        <dbReference type="ARBA" id="ARBA00022741"/>
    </source>
</evidence>
<dbReference type="InterPro" id="IPR018957">
    <property type="entry name" value="Znf_C3HC4_RING-type"/>
</dbReference>
<keyword evidence="2" id="KW-0479">Metal-binding</keyword>
<dbReference type="STRING" id="2025994.A0A2T3AE09"/>
<keyword evidence="5 14" id="KW-0378">Hydrolase</keyword>
<accession>A0A2T3AE09</accession>
<feature type="compositionally biased region" description="Acidic residues" evidence="10">
    <location>
        <begin position="611"/>
        <end position="629"/>
    </location>
</feature>
<organism evidence="14 15">
    <name type="scientific">Coniella lustricola</name>
    <dbReference type="NCBI Taxonomy" id="2025994"/>
    <lineage>
        <taxon>Eukaryota</taxon>
        <taxon>Fungi</taxon>
        <taxon>Dikarya</taxon>
        <taxon>Ascomycota</taxon>
        <taxon>Pezizomycotina</taxon>
        <taxon>Sordariomycetes</taxon>
        <taxon>Sordariomycetidae</taxon>
        <taxon>Diaporthales</taxon>
        <taxon>Schizoparmaceae</taxon>
        <taxon>Coniella</taxon>
    </lineage>
</organism>
<dbReference type="AlphaFoldDB" id="A0A2T3AE09"/>
<keyword evidence="15" id="KW-1185">Reference proteome</keyword>
<evidence type="ECO:0000256" key="9">
    <source>
        <dbReference type="PROSITE-ProRule" id="PRU00175"/>
    </source>
</evidence>
<dbReference type="CDD" id="cd16449">
    <property type="entry name" value="RING-HC"/>
    <property type="match status" value="1"/>
</dbReference>
<dbReference type="Pfam" id="PF00271">
    <property type="entry name" value="Helicase_C"/>
    <property type="match status" value="1"/>
</dbReference>
<dbReference type="InParanoid" id="A0A2T3AE09"/>
<comment type="similarity">
    <text evidence="1">Belongs to the SNF2/RAD54 helicase family.</text>
</comment>
<dbReference type="InterPro" id="IPR013083">
    <property type="entry name" value="Znf_RING/FYVE/PHD"/>
</dbReference>
<dbReference type="InterPro" id="IPR014001">
    <property type="entry name" value="Helicase_ATP-bd"/>
</dbReference>
<dbReference type="Proteomes" id="UP000241462">
    <property type="component" value="Unassembled WGS sequence"/>
</dbReference>
<evidence type="ECO:0000259" key="12">
    <source>
        <dbReference type="PROSITE" id="PS51192"/>
    </source>
</evidence>
<dbReference type="GO" id="GO:0004386">
    <property type="term" value="F:helicase activity"/>
    <property type="evidence" value="ECO:0007669"/>
    <property type="project" value="UniProtKB-KW"/>
</dbReference>
<dbReference type="EMBL" id="KZ678404">
    <property type="protein sequence ID" value="PSR93868.1"/>
    <property type="molecule type" value="Genomic_DNA"/>
</dbReference>
<dbReference type="PANTHER" id="PTHR45626:SF16">
    <property type="entry name" value="ATP-DEPENDENT HELICASE ULS1"/>
    <property type="match status" value="1"/>
</dbReference>
<dbReference type="InterPro" id="IPR001650">
    <property type="entry name" value="Helicase_C-like"/>
</dbReference>
<dbReference type="PROSITE" id="PS51192">
    <property type="entry name" value="HELICASE_ATP_BIND_1"/>
    <property type="match status" value="1"/>
</dbReference>
<keyword evidence="3" id="KW-0547">Nucleotide-binding</keyword>
<dbReference type="Gene3D" id="3.30.40.10">
    <property type="entry name" value="Zinc/RING finger domain, C3HC4 (zinc finger)"/>
    <property type="match status" value="1"/>
</dbReference>
<dbReference type="InterPro" id="IPR049730">
    <property type="entry name" value="SNF2/RAD54-like_C"/>
</dbReference>
<dbReference type="InterPro" id="IPR000330">
    <property type="entry name" value="SNF2_N"/>
</dbReference>
<dbReference type="InterPro" id="IPR038718">
    <property type="entry name" value="SNF2-like_sf"/>
</dbReference>